<dbReference type="SUPFAM" id="SSF55298">
    <property type="entry name" value="YjgF-like"/>
    <property type="match status" value="1"/>
</dbReference>
<protein>
    <submittedName>
        <fullName evidence="2">2-iminobutanoate/2-iminopropanoate deaminase</fullName>
        <ecNumber evidence="2">3.5.99.10</ecNumber>
    </submittedName>
</protein>
<comment type="caution">
    <text evidence="2">The sequence shown here is derived from an EMBL/GenBank/DDBJ whole genome shotgun (WGS) entry which is preliminary data.</text>
</comment>
<dbReference type="Proteomes" id="UP001204798">
    <property type="component" value="Unassembled WGS sequence"/>
</dbReference>
<accession>A0ABT2EKX4</accession>
<dbReference type="Pfam" id="PF01042">
    <property type="entry name" value="Ribonuc_L-PSP"/>
    <property type="match status" value="1"/>
</dbReference>
<dbReference type="InterPro" id="IPR006175">
    <property type="entry name" value="YjgF/YER057c/UK114"/>
</dbReference>
<evidence type="ECO:0000313" key="3">
    <source>
        <dbReference type="Proteomes" id="UP001204798"/>
    </source>
</evidence>
<dbReference type="NCBIfam" id="TIGR00004">
    <property type="entry name" value="Rid family detoxifying hydrolase"/>
    <property type="match status" value="1"/>
</dbReference>
<dbReference type="InterPro" id="IPR006056">
    <property type="entry name" value="RidA"/>
</dbReference>
<dbReference type="PANTHER" id="PTHR11803:SF58">
    <property type="entry name" value="PROTEIN HMF1-RELATED"/>
    <property type="match status" value="1"/>
</dbReference>
<dbReference type="RefSeq" id="WP_310473608.1">
    <property type="nucleotide sequence ID" value="NZ_CP130454.1"/>
</dbReference>
<gene>
    <name evidence="2" type="ORF">M2350_000982</name>
</gene>
<dbReference type="PANTHER" id="PTHR11803">
    <property type="entry name" value="2-IMINOBUTANOATE/2-IMINOPROPANOATE DEAMINASE RIDA"/>
    <property type="match status" value="1"/>
</dbReference>
<sequence>MERKAVTTSEAPIPKAPYSQAIIANGFVFVSGQVAIDPKTGEPVHGSFEDELKLALNNMKAILEAAGSSLDKVVKVTVFLADISNFPKLNEIYRQFFPEPFPARTTIQAQPPGGFQVEVECIAML</sequence>
<dbReference type="EC" id="3.5.99.10" evidence="2"/>
<name>A0ABT2EKX4_9BACT</name>
<dbReference type="Gene3D" id="3.30.1330.40">
    <property type="entry name" value="RutC-like"/>
    <property type="match status" value="1"/>
</dbReference>
<reference evidence="2 3" key="1">
    <citation type="submission" date="2022-08" db="EMBL/GenBank/DDBJ databases">
        <title>Bacterial and archaeal communities from various locations to study Microbial Dark Matter (Phase II).</title>
        <authorList>
            <person name="Stepanauskas R."/>
        </authorList>
    </citation>
    <scope>NUCLEOTIDE SEQUENCE [LARGE SCALE GENOMIC DNA]</scope>
    <source>
        <strain evidence="2 3">PD1</strain>
    </source>
</reference>
<dbReference type="CDD" id="cd00448">
    <property type="entry name" value="YjgF_YER057c_UK114_family"/>
    <property type="match status" value="1"/>
</dbReference>
<evidence type="ECO:0000256" key="1">
    <source>
        <dbReference type="ARBA" id="ARBA00010552"/>
    </source>
</evidence>
<keyword evidence="2" id="KW-0378">Hydrolase</keyword>
<proteinExistence type="inferred from homology"/>
<dbReference type="GO" id="GO:0120241">
    <property type="term" value="F:2-iminobutanoate/2-iminopropanoate deaminase"/>
    <property type="evidence" value="ECO:0007669"/>
    <property type="project" value="UniProtKB-EC"/>
</dbReference>
<dbReference type="InterPro" id="IPR035959">
    <property type="entry name" value="RutC-like_sf"/>
</dbReference>
<organism evidence="2 3">
    <name type="scientific">Candidatus Fervidibacter sacchari</name>
    <dbReference type="NCBI Taxonomy" id="1448929"/>
    <lineage>
        <taxon>Bacteria</taxon>
        <taxon>Candidatus Fervidibacterota</taxon>
        <taxon>Candidatus Fervidibacter</taxon>
    </lineage>
</organism>
<keyword evidence="3" id="KW-1185">Reference proteome</keyword>
<evidence type="ECO:0000313" key="2">
    <source>
        <dbReference type="EMBL" id="MCS3918582.1"/>
    </source>
</evidence>
<dbReference type="EMBL" id="JANUCP010000002">
    <property type="protein sequence ID" value="MCS3918582.1"/>
    <property type="molecule type" value="Genomic_DNA"/>
</dbReference>
<comment type="similarity">
    <text evidence="1">Belongs to the RutC family.</text>
</comment>